<evidence type="ECO:0000313" key="1">
    <source>
        <dbReference type="EMBL" id="OGG03743.1"/>
    </source>
</evidence>
<sequence>MLPFYTSVSSPIAGMTSFKSIDSDILSTGTFSAIGPSNSTPGGRYNAPTERSYRLAEATMRFSVYSAGRAWGFSRSK</sequence>
<organism evidence="1 2">
    <name type="scientific">Candidatus Gottesmanbacteria bacterium RBG_16_52_11</name>
    <dbReference type="NCBI Taxonomy" id="1798374"/>
    <lineage>
        <taxon>Bacteria</taxon>
        <taxon>Candidatus Gottesmaniibacteriota</taxon>
    </lineage>
</organism>
<reference evidence="1 2" key="1">
    <citation type="journal article" date="2016" name="Nat. Commun.">
        <title>Thousands of microbial genomes shed light on interconnected biogeochemical processes in an aquifer system.</title>
        <authorList>
            <person name="Anantharaman K."/>
            <person name="Brown C.T."/>
            <person name="Hug L.A."/>
            <person name="Sharon I."/>
            <person name="Castelle C.J."/>
            <person name="Probst A.J."/>
            <person name="Thomas B.C."/>
            <person name="Singh A."/>
            <person name="Wilkins M.J."/>
            <person name="Karaoz U."/>
            <person name="Brodie E.L."/>
            <person name="Williams K.H."/>
            <person name="Hubbard S.S."/>
            <person name="Banfield J.F."/>
        </authorList>
    </citation>
    <scope>NUCLEOTIDE SEQUENCE [LARGE SCALE GENOMIC DNA]</scope>
</reference>
<comment type="caution">
    <text evidence="1">The sequence shown here is derived from an EMBL/GenBank/DDBJ whole genome shotgun (WGS) entry which is preliminary data.</text>
</comment>
<protein>
    <submittedName>
        <fullName evidence="1">Uncharacterized protein</fullName>
    </submittedName>
</protein>
<dbReference type="Proteomes" id="UP000178448">
    <property type="component" value="Unassembled WGS sequence"/>
</dbReference>
<accession>A0A1F5YUI5</accession>
<dbReference type="STRING" id="1798374.A2Z33_04595"/>
<name>A0A1F5YUI5_9BACT</name>
<evidence type="ECO:0000313" key="2">
    <source>
        <dbReference type="Proteomes" id="UP000178448"/>
    </source>
</evidence>
<gene>
    <name evidence="1" type="ORF">A2Z33_04595</name>
</gene>
<dbReference type="AlphaFoldDB" id="A0A1F5YUI5"/>
<dbReference type="EMBL" id="MFJD01000006">
    <property type="protein sequence ID" value="OGG03743.1"/>
    <property type="molecule type" value="Genomic_DNA"/>
</dbReference>
<proteinExistence type="predicted"/>